<keyword evidence="2" id="KW-1185">Reference proteome</keyword>
<protein>
    <submittedName>
        <fullName evidence="1">Uncharacterized protein</fullName>
    </submittedName>
</protein>
<organism evidence="1 2">
    <name type="scientific">Sesamum alatum</name>
    <dbReference type="NCBI Taxonomy" id="300844"/>
    <lineage>
        <taxon>Eukaryota</taxon>
        <taxon>Viridiplantae</taxon>
        <taxon>Streptophyta</taxon>
        <taxon>Embryophyta</taxon>
        <taxon>Tracheophyta</taxon>
        <taxon>Spermatophyta</taxon>
        <taxon>Magnoliopsida</taxon>
        <taxon>eudicotyledons</taxon>
        <taxon>Gunneridae</taxon>
        <taxon>Pentapetalae</taxon>
        <taxon>asterids</taxon>
        <taxon>lamiids</taxon>
        <taxon>Lamiales</taxon>
        <taxon>Pedaliaceae</taxon>
        <taxon>Sesamum</taxon>
    </lineage>
</organism>
<sequence length="159" mass="17900">MIVLCHPCWTAIQAASRAARAFSTLAGPHQFILSIAYAITSPLQSRTSTTIPPTFKTPKQGCIKIYLDFVIGQVHPALHRDREQALRWASCRFFRKPLGPNHYLLRPDSCTLHQCVIPIPQHKPDQGKEKGELILQEGLCHPMHPIHHHSVLPQHHPPA</sequence>
<accession>A0AAE1YYE6</accession>
<name>A0AAE1YYE6_9LAMI</name>
<evidence type="ECO:0000313" key="2">
    <source>
        <dbReference type="Proteomes" id="UP001293254"/>
    </source>
</evidence>
<proteinExistence type="predicted"/>
<evidence type="ECO:0000313" key="1">
    <source>
        <dbReference type="EMBL" id="KAK4438581.1"/>
    </source>
</evidence>
<comment type="caution">
    <text evidence="1">The sequence shown here is derived from an EMBL/GenBank/DDBJ whole genome shotgun (WGS) entry which is preliminary data.</text>
</comment>
<gene>
    <name evidence="1" type="ORF">Salat_0192600</name>
</gene>
<dbReference type="EMBL" id="JACGWO010000001">
    <property type="protein sequence ID" value="KAK4438581.1"/>
    <property type="molecule type" value="Genomic_DNA"/>
</dbReference>
<dbReference type="Proteomes" id="UP001293254">
    <property type="component" value="Unassembled WGS sequence"/>
</dbReference>
<dbReference type="AlphaFoldDB" id="A0AAE1YYE6"/>
<reference evidence="1" key="2">
    <citation type="journal article" date="2024" name="Plant">
        <title>Genomic evolution and insights into agronomic trait innovations of Sesamum species.</title>
        <authorList>
            <person name="Miao H."/>
            <person name="Wang L."/>
            <person name="Qu L."/>
            <person name="Liu H."/>
            <person name="Sun Y."/>
            <person name="Le M."/>
            <person name="Wang Q."/>
            <person name="Wei S."/>
            <person name="Zheng Y."/>
            <person name="Lin W."/>
            <person name="Duan Y."/>
            <person name="Cao H."/>
            <person name="Xiong S."/>
            <person name="Wang X."/>
            <person name="Wei L."/>
            <person name="Li C."/>
            <person name="Ma Q."/>
            <person name="Ju M."/>
            <person name="Zhao R."/>
            <person name="Li G."/>
            <person name="Mu C."/>
            <person name="Tian Q."/>
            <person name="Mei H."/>
            <person name="Zhang T."/>
            <person name="Gao T."/>
            <person name="Zhang H."/>
        </authorList>
    </citation>
    <scope>NUCLEOTIDE SEQUENCE</scope>
    <source>
        <strain evidence="1">3651</strain>
    </source>
</reference>
<reference evidence="1" key="1">
    <citation type="submission" date="2020-06" db="EMBL/GenBank/DDBJ databases">
        <authorList>
            <person name="Li T."/>
            <person name="Hu X."/>
            <person name="Zhang T."/>
            <person name="Song X."/>
            <person name="Zhang H."/>
            <person name="Dai N."/>
            <person name="Sheng W."/>
            <person name="Hou X."/>
            <person name="Wei L."/>
        </authorList>
    </citation>
    <scope>NUCLEOTIDE SEQUENCE</scope>
    <source>
        <strain evidence="1">3651</strain>
        <tissue evidence="1">Leaf</tissue>
    </source>
</reference>